<dbReference type="Gene3D" id="3.90.1710.10">
    <property type="entry name" value="Enterococcus faecalis V583 domain"/>
    <property type="match status" value="1"/>
</dbReference>
<protein>
    <recommendedName>
        <fullName evidence="3">DUF1116 domain-containing protein</fullName>
    </recommendedName>
</protein>
<comment type="caution">
    <text evidence="1">The sequence shown here is derived from an EMBL/GenBank/DDBJ whole genome shotgun (WGS) entry which is preliminary data.</text>
</comment>
<dbReference type="InterPro" id="IPR009499">
    <property type="entry name" value="AllG-like"/>
</dbReference>
<dbReference type="Proteomes" id="UP000074294">
    <property type="component" value="Unassembled WGS sequence"/>
</dbReference>
<dbReference type="Gene3D" id="3.90.1700.10">
    <property type="entry name" value="v583 domain like"/>
    <property type="match status" value="1"/>
</dbReference>
<dbReference type="EMBL" id="LQMQ01000022">
    <property type="protein sequence ID" value="KUO41405.1"/>
    <property type="molecule type" value="Genomic_DNA"/>
</dbReference>
<organism evidence="1 2">
    <name type="scientific">Hadarchaeum yellowstonense</name>
    <dbReference type="NCBI Taxonomy" id="1776334"/>
    <lineage>
        <taxon>Archaea</taxon>
        <taxon>Methanobacteriati</taxon>
        <taxon>Candidatus Hadarchaeota</taxon>
        <taxon>Candidatus Hadarchaeia</taxon>
        <taxon>Candidatus Hadarchaeales</taxon>
        <taxon>Candidatus Hadarchaeaceae</taxon>
        <taxon>Candidatus Hadarchaeum</taxon>
    </lineage>
</organism>
<proteinExistence type="predicted"/>
<reference evidence="1 2" key="1">
    <citation type="journal article" date="2016" name="Nat. Microbiol.">
        <title>Genomic inference of the metabolism of cosmopolitan subsurface Archaea, Hadesarchaea.</title>
        <authorList>
            <person name="Baker B.J."/>
            <person name="Saw J.H."/>
            <person name="Lind A.E."/>
            <person name="Lazar C.S."/>
            <person name="Hinrichs K.-U."/>
            <person name="Teske A.P."/>
            <person name="Ettema T.J."/>
        </authorList>
    </citation>
    <scope>NUCLEOTIDE SEQUENCE [LARGE SCALE GENOMIC DNA]</scope>
</reference>
<evidence type="ECO:0000313" key="1">
    <source>
        <dbReference type="EMBL" id="KUO41405.1"/>
    </source>
</evidence>
<dbReference type="Gene3D" id="1.10.10.660">
    <property type="entry name" value="conserved protein of unknown function from Enterococcus faecalis V583"/>
    <property type="match status" value="1"/>
</dbReference>
<gene>
    <name evidence="1" type="ORF">APZ16_02480</name>
</gene>
<dbReference type="InterPro" id="IPR024033">
    <property type="entry name" value="OXTCase_su_AllG_h-dom"/>
</dbReference>
<dbReference type="Pfam" id="PF06545">
    <property type="entry name" value="AllG"/>
    <property type="match status" value="1"/>
</dbReference>
<name>A0A147JXS0_HADYE</name>
<evidence type="ECO:0008006" key="3">
    <source>
        <dbReference type="Google" id="ProtNLM"/>
    </source>
</evidence>
<evidence type="ECO:0000313" key="2">
    <source>
        <dbReference type="Proteomes" id="UP000074294"/>
    </source>
</evidence>
<dbReference type="AlphaFoldDB" id="A0A147JXS0"/>
<dbReference type="STRING" id="1776334.APZ16_02480"/>
<accession>A0A147JXS0</accession>
<sequence>MESHPVLVDIDQAINVIPGMEERMVLHSGPPLPGGWDEMIGPMRGAVIGAMIYEGWAKSEREAVELIRRGEIKFDSTANHDAAAPMAGIITPSMPAFVVKNKTYGNFAYSNVNEGLGKALRFGANDDQVIARLHWIEKTLMPALKVVLREGEIDLKELIEASLHRGDECHNRNKTVTLLFLSEILPRLLRSELERNQVAEVVDFIRGNPHFFLNLSIPSSKSSLDAANNIEYSTVVTGLCTNGVNFGMRVSGIGDRWITAPSVYAKGKYFAGFKEGDAAPVLGDSYYSEPAGIGGFAMAAAPAIVSFIGGEPDLGVKTTLEMYKITVTEHKYFKIANLGYRGTPLGIDIRKVLKTGILPVINTGMAHKDPGIGQVGAGIIRVPMELFVKARAEFEKRYGVKIL</sequence>